<keyword evidence="7" id="KW-1185">Reference proteome</keyword>
<evidence type="ECO:0000313" key="6">
    <source>
        <dbReference type="EMBL" id="MBC2959599.1"/>
    </source>
</evidence>
<sequence>MDHPRRCRANRAREEGSLPRVAAVPPSAEHLTSAVDGPVDEVTALVRAGRVVEALSALTRLRGQGLGDRDGVRAAAAAVDCRLARGDLADAVGLSDRLAESTASPGDVAAFALHARAEVSAALGDAESALEGFLAAGAVLVEADPSPEHVLEVPWRAGAALALVRTGRFREGADLAREHLVVAEASGSPYAVAGALRTLATADSGAHRTALLRRARATLADATADGLPAERLAAQLDTDLAGLLLLTPGAGAGSPAGPGEALALLRSAEEYAGRQELWPLQGRVRRLLERFGERPRRVQSEALAALTASERRVAGLAADGLTNRQIAEELVVTVKAVEWHLSHVYRKLGITSRTRLAATLGAPA</sequence>
<dbReference type="PROSITE" id="PS50043">
    <property type="entry name" value="HTH_LUXR_2"/>
    <property type="match status" value="1"/>
</dbReference>
<dbReference type="InterPro" id="IPR036388">
    <property type="entry name" value="WH-like_DNA-bd_sf"/>
</dbReference>
<protein>
    <recommendedName>
        <fullName evidence="5">HTH luxR-type domain-containing protein</fullName>
    </recommendedName>
</protein>
<dbReference type="PRINTS" id="PR00038">
    <property type="entry name" value="HTHLUXR"/>
</dbReference>
<dbReference type="Proteomes" id="UP000604001">
    <property type="component" value="Unassembled WGS sequence"/>
</dbReference>
<organism evidence="6 7">
    <name type="scientific">Nocardioides deserti</name>
    <dbReference type="NCBI Taxonomy" id="1588644"/>
    <lineage>
        <taxon>Bacteria</taxon>
        <taxon>Bacillati</taxon>
        <taxon>Actinomycetota</taxon>
        <taxon>Actinomycetes</taxon>
        <taxon>Propionibacteriales</taxon>
        <taxon>Nocardioidaceae</taxon>
        <taxon>Nocardioides</taxon>
    </lineage>
</organism>
<dbReference type="EMBL" id="JACMYC010000002">
    <property type="protein sequence ID" value="MBC2959599.1"/>
    <property type="molecule type" value="Genomic_DNA"/>
</dbReference>
<gene>
    <name evidence="6" type="ORF">H7344_04750</name>
</gene>
<evidence type="ECO:0000256" key="1">
    <source>
        <dbReference type="ARBA" id="ARBA00023015"/>
    </source>
</evidence>
<keyword evidence="2" id="KW-0238">DNA-binding</keyword>
<feature type="domain" description="HTH luxR-type" evidence="5">
    <location>
        <begin position="299"/>
        <end position="364"/>
    </location>
</feature>
<dbReference type="InterPro" id="IPR016032">
    <property type="entry name" value="Sig_transdc_resp-reg_C-effctor"/>
</dbReference>
<evidence type="ECO:0000256" key="3">
    <source>
        <dbReference type="ARBA" id="ARBA00023163"/>
    </source>
</evidence>
<dbReference type="SUPFAM" id="SSF46894">
    <property type="entry name" value="C-terminal effector domain of the bipartite response regulators"/>
    <property type="match status" value="1"/>
</dbReference>
<evidence type="ECO:0000313" key="7">
    <source>
        <dbReference type="Proteomes" id="UP000604001"/>
    </source>
</evidence>
<comment type="caution">
    <text evidence="6">The sequence shown here is derived from an EMBL/GenBank/DDBJ whole genome shotgun (WGS) entry which is preliminary data.</text>
</comment>
<dbReference type="CDD" id="cd06170">
    <property type="entry name" value="LuxR_C_like"/>
    <property type="match status" value="1"/>
</dbReference>
<keyword evidence="1" id="KW-0805">Transcription regulation</keyword>
<evidence type="ECO:0000256" key="4">
    <source>
        <dbReference type="SAM" id="MobiDB-lite"/>
    </source>
</evidence>
<reference evidence="6 7" key="1">
    <citation type="submission" date="2020-08" db="EMBL/GenBank/DDBJ databases">
        <title>novel species in genus Nocardioides.</title>
        <authorList>
            <person name="Zhang G."/>
        </authorList>
    </citation>
    <scope>NUCLEOTIDE SEQUENCE [LARGE SCALE GENOMIC DNA]</scope>
    <source>
        <strain evidence="6 7">SC8A-24</strain>
    </source>
</reference>
<evidence type="ECO:0000256" key="2">
    <source>
        <dbReference type="ARBA" id="ARBA00023125"/>
    </source>
</evidence>
<feature type="compositionally biased region" description="Basic residues" evidence="4">
    <location>
        <begin position="1"/>
        <end position="10"/>
    </location>
</feature>
<keyword evidence="3" id="KW-0804">Transcription</keyword>
<dbReference type="Pfam" id="PF00196">
    <property type="entry name" value="GerE"/>
    <property type="match status" value="1"/>
</dbReference>
<dbReference type="SMART" id="SM00421">
    <property type="entry name" value="HTH_LUXR"/>
    <property type="match status" value="1"/>
</dbReference>
<dbReference type="PANTHER" id="PTHR44688:SF16">
    <property type="entry name" value="DNA-BINDING TRANSCRIPTIONAL ACTIVATOR DEVR_DOSR"/>
    <property type="match status" value="1"/>
</dbReference>
<accession>A0ABR6U592</accession>
<proteinExistence type="predicted"/>
<feature type="region of interest" description="Disordered" evidence="4">
    <location>
        <begin position="1"/>
        <end position="31"/>
    </location>
</feature>
<evidence type="ECO:0000259" key="5">
    <source>
        <dbReference type="PROSITE" id="PS50043"/>
    </source>
</evidence>
<dbReference type="PANTHER" id="PTHR44688">
    <property type="entry name" value="DNA-BINDING TRANSCRIPTIONAL ACTIVATOR DEVR_DOSR"/>
    <property type="match status" value="1"/>
</dbReference>
<dbReference type="Gene3D" id="1.10.10.10">
    <property type="entry name" value="Winged helix-like DNA-binding domain superfamily/Winged helix DNA-binding domain"/>
    <property type="match status" value="1"/>
</dbReference>
<name>A0ABR6U592_9ACTN</name>
<dbReference type="InterPro" id="IPR000792">
    <property type="entry name" value="Tscrpt_reg_LuxR_C"/>
</dbReference>